<proteinExistence type="predicted"/>
<keyword evidence="1" id="KW-1133">Transmembrane helix</keyword>
<evidence type="ECO:0000313" key="3">
    <source>
        <dbReference type="Proteomes" id="UP000663868"/>
    </source>
</evidence>
<protein>
    <submittedName>
        <fullName evidence="2">Uncharacterized protein</fullName>
    </submittedName>
</protein>
<sequence length="67" mass="7320">MANAGGGVGSTPDLHVNVLIQLAMVGFYIPVASVSGLDFKNKDIMCRLLNQVFHIGIYYSSSKLHFY</sequence>
<feature type="transmembrane region" description="Helical" evidence="1">
    <location>
        <begin position="18"/>
        <end position="39"/>
    </location>
</feature>
<evidence type="ECO:0000256" key="1">
    <source>
        <dbReference type="SAM" id="Phobius"/>
    </source>
</evidence>
<name>A0A818RSY1_9BILA</name>
<accession>A0A818RSY1</accession>
<reference evidence="2" key="1">
    <citation type="submission" date="2021-02" db="EMBL/GenBank/DDBJ databases">
        <authorList>
            <person name="Nowell W R."/>
        </authorList>
    </citation>
    <scope>NUCLEOTIDE SEQUENCE</scope>
</reference>
<gene>
    <name evidence="2" type="ORF">KXQ929_LOCUS7993</name>
</gene>
<comment type="caution">
    <text evidence="2">The sequence shown here is derived from an EMBL/GenBank/DDBJ whole genome shotgun (WGS) entry which is preliminary data.</text>
</comment>
<evidence type="ECO:0000313" key="2">
    <source>
        <dbReference type="EMBL" id="CAF3655378.1"/>
    </source>
</evidence>
<keyword evidence="1" id="KW-0472">Membrane</keyword>
<keyword evidence="1" id="KW-0812">Transmembrane</keyword>
<dbReference type="Proteomes" id="UP000663868">
    <property type="component" value="Unassembled WGS sequence"/>
</dbReference>
<organism evidence="2 3">
    <name type="scientific">Adineta steineri</name>
    <dbReference type="NCBI Taxonomy" id="433720"/>
    <lineage>
        <taxon>Eukaryota</taxon>
        <taxon>Metazoa</taxon>
        <taxon>Spiralia</taxon>
        <taxon>Gnathifera</taxon>
        <taxon>Rotifera</taxon>
        <taxon>Eurotatoria</taxon>
        <taxon>Bdelloidea</taxon>
        <taxon>Adinetida</taxon>
        <taxon>Adinetidae</taxon>
        <taxon>Adineta</taxon>
    </lineage>
</organism>
<dbReference type="EMBL" id="CAJOBB010000339">
    <property type="protein sequence ID" value="CAF3655378.1"/>
    <property type="molecule type" value="Genomic_DNA"/>
</dbReference>
<dbReference type="AlphaFoldDB" id="A0A818RSY1"/>